<dbReference type="RefSeq" id="WP_015557979.1">
    <property type="nucleotide sequence ID" value="NC_021039.1"/>
</dbReference>
<dbReference type="GO" id="GO:0005829">
    <property type="term" value="C:cytosol"/>
    <property type="evidence" value="ECO:0007669"/>
    <property type="project" value="TreeGrafter"/>
</dbReference>
<accession>D4LBS7</accession>
<dbReference type="InterPro" id="IPR036412">
    <property type="entry name" value="HAD-like_sf"/>
</dbReference>
<dbReference type="GO" id="GO:0016791">
    <property type="term" value="F:phosphatase activity"/>
    <property type="evidence" value="ECO:0007669"/>
    <property type="project" value="TreeGrafter"/>
</dbReference>
<dbReference type="OrthoDB" id="9781413at2"/>
<gene>
    <name evidence="1" type="ordered locus">RUM_08960</name>
</gene>
<dbReference type="AlphaFoldDB" id="D4LBS7"/>
<dbReference type="HOGENOM" id="CLU_044146_0_3_9"/>
<dbReference type="GO" id="GO:0000287">
    <property type="term" value="F:magnesium ion binding"/>
    <property type="evidence" value="ECO:0007669"/>
    <property type="project" value="TreeGrafter"/>
</dbReference>
<dbReference type="InterPro" id="IPR000150">
    <property type="entry name" value="Cof"/>
</dbReference>
<dbReference type="STRING" id="213810.RUM_08960"/>
<dbReference type="InterPro" id="IPR006379">
    <property type="entry name" value="HAD-SF_hydro_IIB"/>
</dbReference>
<proteinExistence type="predicted"/>
<dbReference type="SFLD" id="SFLDS00003">
    <property type="entry name" value="Haloacid_Dehalogenase"/>
    <property type="match status" value="1"/>
</dbReference>
<dbReference type="BioCyc" id="RCHA213810:RUM_RS04325-MONOMER"/>
<protein>
    <submittedName>
        <fullName evidence="1">HAD-superfamily hydrolase, subfamily IIB</fullName>
    </submittedName>
</protein>
<dbReference type="InterPro" id="IPR023214">
    <property type="entry name" value="HAD_sf"/>
</dbReference>
<keyword evidence="2" id="KW-1185">Reference proteome</keyword>
<dbReference type="SFLD" id="SFLDG01140">
    <property type="entry name" value="C2.B:_Phosphomannomutase_and_P"/>
    <property type="match status" value="1"/>
</dbReference>
<dbReference type="Gene3D" id="3.40.50.1000">
    <property type="entry name" value="HAD superfamily/HAD-like"/>
    <property type="match status" value="1"/>
</dbReference>
<sequence length="271" mass="29841">MFKDLKHLLLISDLDGTLLPSDKRIPPEDLEIIRQFQAAGGRFTIATGRTYEAASVYLEQVQPNAPVILYNGAMLFDPVKKQPIATLPLAFSVRQIVRELLDWNPDMGAEILTADGIYVIRLNAVERQHIATCGVSPVFTDLAHAPEDGWLKVLFALEPPEVDRLAAYAASRQDTEVEYVRSADVFLEILPAGVSKGTAIARFRDRLADRDTQIAAAGDYDNDLTMLQHADVGIAPANAQPNVKAAADLVLPDTCDQHGLPRLMQQLMERT</sequence>
<reference evidence="1" key="1">
    <citation type="submission" date="2010-03" db="EMBL/GenBank/DDBJ databases">
        <title>The genome sequence of Ruminococcus sp. 18P13.</title>
        <authorList>
            <consortium name="metaHIT consortium -- http://www.metahit.eu/"/>
            <person name="Pajon A."/>
            <person name="Turner K."/>
            <person name="Parkhill J."/>
            <person name="Bernalier A."/>
        </authorList>
    </citation>
    <scope>NUCLEOTIDE SEQUENCE [LARGE SCALE GENOMIC DNA]</scope>
    <source>
        <strain evidence="1">Type strain: 18P13</strain>
    </source>
</reference>
<dbReference type="PATRIC" id="fig|213810.4.peg.808"/>
<dbReference type="PANTHER" id="PTHR10000">
    <property type="entry name" value="PHOSPHOSERINE PHOSPHATASE"/>
    <property type="match status" value="1"/>
</dbReference>
<dbReference type="CDD" id="cd07516">
    <property type="entry name" value="HAD_Pase"/>
    <property type="match status" value="1"/>
</dbReference>
<name>D4LBS7_RUMC1</name>
<dbReference type="SUPFAM" id="SSF56784">
    <property type="entry name" value="HAD-like"/>
    <property type="match status" value="1"/>
</dbReference>
<keyword evidence="1" id="KW-0378">Hydrolase</keyword>
<dbReference type="NCBIfam" id="TIGR01484">
    <property type="entry name" value="HAD-SF-IIB"/>
    <property type="match status" value="1"/>
</dbReference>
<dbReference type="Gene3D" id="3.30.1240.10">
    <property type="match status" value="1"/>
</dbReference>
<reference evidence="1" key="2">
    <citation type="submission" date="2010-03" db="EMBL/GenBank/DDBJ databases">
        <authorList>
            <person name="Pajon A."/>
        </authorList>
    </citation>
    <scope>NUCLEOTIDE SEQUENCE</scope>
    <source>
        <strain evidence="1">Type strain: 18P13</strain>
    </source>
</reference>
<dbReference type="EMBL" id="FP929052">
    <property type="protein sequence ID" value="CBL17072.1"/>
    <property type="molecule type" value="Genomic_DNA"/>
</dbReference>
<dbReference type="KEGG" id="rch:RUM_08960"/>
<dbReference type="PANTHER" id="PTHR10000:SF8">
    <property type="entry name" value="HAD SUPERFAMILY HYDROLASE-LIKE, TYPE 3"/>
    <property type="match status" value="1"/>
</dbReference>
<dbReference type="Proteomes" id="UP000007054">
    <property type="component" value="Chromosome"/>
</dbReference>
<evidence type="ECO:0000313" key="1">
    <source>
        <dbReference type="EMBL" id="CBL17072.1"/>
    </source>
</evidence>
<dbReference type="Pfam" id="PF08282">
    <property type="entry name" value="Hydrolase_3"/>
    <property type="match status" value="1"/>
</dbReference>
<dbReference type="GeneID" id="83155669"/>
<evidence type="ECO:0000313" key="2">
    <source>
        <dbReference type="Proteomes" id="UP000007054"/>
    </source>
</evidence>
<dbReference type="NCBIfam" id="TIGR00099">
    <property type="entry name" value="Cof-subfamily"/>
    <property type="match status" value="1"/>
</dbReference>
<organism evidence="1 2">
    <name type="scientific">Ruminococcus champanellensis (strain DSM 18848 / JCM 17042 / KCTC 15320 / 18P13)</name>
    <dbReference type="NCBI Taxonomy" id="213810"/>
    <lineage>
        <taxon>Bacteria</taxon>
        <taxon>Bacillati</taxon>
        <taxon>Bacillota</taxon>
        <taxon>Clostridia</taxon>
        <taxon>Eubacteriales</taxon>
        <taxon>Oscillospiraceae</taxon>
        <taxon>Ruminococcus</taxon>
    </lineage>
</organism>